<gene>
    <name evidence="3" type="primary">LOC117357731</name>
</gene>
<dbReference type="Pfam" id="PF00078">
    <property type="entry name" value="RVT_1"/>
    <property type="match status" value="1"/>
</dbReference>
<dbReference type="AlphaFoldDB" id="A0A6P8R7F7"/>
<feature type="domain" description="Reverse transcriptase" evidence="1">
    <location>
        <begin position="14"/>
        <end position="153"/>
    </location>
</feature>
<dbReference type="PANTHER" id="PTHR47027:SF8">
    <property type="entry name" value="RIBONUCLEASE H"/>
    <property type="match status" value="1"/>
</dbReference>
<accession>A0A6P8R7F7</accession>
<sequence length="220" mass="25174">MNQLETSSHGAACKQLWEALSEVGVPTHLIRLIRSLYYDQEATVRTRYGDTERFKIKRVPDKDASSFLFNLYAKVILRKLDLDDLSIGVEICGRTISNLRYSDDTTLLAESEKDLKNLILKLKEESKKMELFLNIKKTKIINITNKKVHIKINNEETELVDSFVFLGSLIDHSGGSTAEIKCRLAPGHAAMVSMDQIWKCKDHQTKAYHCHCVPNHNIWL</sequence>
<proteinExistence type="predicted"/>
<dbReference type="InParanoid" id="A0A6P8R7F7"/>
<protein>
    <submittedName>
        <fullName evidence="3">Uncharacterized protein LOC117357731 isoform X1</fullName>
    </submittedName>
</protein>
<reference evidence="3" key="1">
    <citation type="submission" date="2025-08" db="UniProtKB">
        <authorList>
            <consortium name="RefSeq"/>
        </authorList>
    </citation>
    <scope>IDENTIFICATION</scope>
</reference>
<dbReference type="RefSeq" id="XP_033794616.1">
    <property type="nucleotide sequence ID" value="XM_033938725.1"/>
</dbReference>
<dbReference type="InterPro" id="IPR000477">
    <property type="entry name" value="RT_dom"/>
</dbReference>
<organism evidence="2 3">
    <name type="scientific">Geotrypetes seraphini</name>
    <name type="common">Gaboon caecilian</name>
    <name type="synonym">Caecilia seraphini</name>
    <dbReference type="NCBI Taxonomy" id="260995"/>
    <lineage>
        <taxon>Eukaryota</taxon>
        <taxon>Metazoa</taxon>
        <taxon>Chordata</taxon>
        <taxon>Craniata</taxon>
        <taxon>Vertebrata</taxon>
        <taxon>Euteleostomi</taxon>
        <taxon>Amphibia</taxon>
        <taxon>Gymnophiona</taxon>
        <taxon>Geotrypetes</taxon>
    </lineage>
</organism>
<dbReference type="KEGG" id="gsh:117357731"/>
<dbReference type="Proteomes" id="UP000515159">
    <property type="component" value="Chromosome 3"/>
</dbReference>
<evidence type="ECO:0000259" key="1">
    <source>
        <dbReference type="Pfam" id="PF00078"/>
    </source>
</evidence>
<dbReference type="OrthoDB" id="9048998at2759"/>
<dbReference type="PANTHER" id="PTHR47027">
    <property type="entry name" value="REVERSE TRANSCRIPTASE DOMAIN-CONTAINING PROTEIN"/>
    <property type="match status" value="1"/>
</dbReference>
<name>A0A6P8R7F7_GEOSA</name>
<evidence type="ECO:0000313" key="3">
    <source>
        <dbReference type="RefSeq" id="XP_033794616.1"/>
    </source>
</evidence>
<keyword evidence="2" id="KW-1185">Reference proteome</keyword>
<dbReference type="GeneID" id="117357731"/>
<evidence type="ECO:0000313" key="2">
    <source>
        <dbReference type="Proteomes" id="UP000515159"/>
    </source>
</evidence>